<dbReference type="PANTHER" id="PTHR34710">
    <property type="entry name" value="OS03G0834100 PROTEIN"/>
    <property type="match status" value="1"/>
</dbReference>
<reference evidence="2" key="1">
    <citation type="submission" date="2014-09" db="EMBL/GenBank/DDBJ databases">
        <authorList>
            <person name="Magalhaes I.L.F."/>
            <person name="Oliveira U."/>
            <person name="Santos F.R."/>
            <person name="Vidigal T.H.D.A."/>
            <person name="Brescovit A.D."/>
            <person name="Santos A.J."/>
        </authorList>
    </citation>
    <scope>NUCLEOTIDE SEQUENCE</scope>
    <source>
        <tissue evidence="2">Shoot tissue taken approximately 20 cm above the soil surface</tissue>
    </source>
</reference>
<evidence type="ECO:0000259" key="1">
    <source>
        <dbReference type="Pfam" id="PF12274"/>
    </source>
</evidence>
<sequence>MANLSAAKSSGAGEGVSTEAPRRSQRLRRAANPSLDAPPPKRHKTTEEGGADDARAEFQSADLFNLTAEEVLPYYRRLYKKRANMTLVFYHKNNPGDHYEFMDLRLNDVYDFMDEMVSYMHMNFKAKNMTTGSEKLFFTELALEGDVLDKHGGYRTTTCSIVDDNCVGGQKESLYIRDDLSPGGYDEHNCYVCAEKIKHPIGASYKGGHCTSEYWVSDSSVV</sequence>
<feature type="domain" description="DUF3615" evidence="1">
    <location>
        <begin position="84"/>
        <end position="200"/>
    </location>
</feature>
<reference evidence="2" key="2">
    <citation type="journal article" date="2015" name="Data Brief">
        <title>Shoot transcriptome of the giant reed, Arundo donax.</title>
        <authorList>
            <person name="Barrero R.A."/>
            <person name="Guerrero F.D."/>
            <person name="Moolhuijzen P."/>
            <person name="Goolsby J.A."/>
            <person name="Tidwell J."/>
            <person name="Bellgard S.E."/>
            <person name="Bellgard M.I."/>
        </authorList>
    </citation>
    <scope>NUCLEOTIDE SEQUENCE</scope>
    <source>
        <tissue evidence="2">Shoot tissue taken approximately 20 cm above the soil surface</tissue>
    </source>
</reference>
<organism evidence="2">
    <name type="scientific">Arundo donax</name>
    <name type="common">Giant reed</name>
    <name type="synonym">Donax arundinaceus</name>
    <dbReference type="NCBI Taxonomy" id="35708"/>
    <lineage>
        <taxon>Eukaryota</taxon>
        <taxon>Viridiplantae</taxon>
        <taxon>Streptophyta</taxon>
        <taxon>Embryophyta</taxon>
        <taxon>Tracheophyta</taxon>
        <taxon>Spermatophyta</taxon>
        <taxon>Magnoliopsida</taxon>
        <taxon>Liliopsida</taxon>
        <taxon>Poales</taxon>
        <taxon>Poaceae</taxon>
        <taxon>PACMAD clade</taxon>
        <taxon>Arundinoideae</taxon>
        <taxon>Arundineae</taxon>
        <taxon>Arundo</taxon>
    </lineage>
</organism>
<name>A0A0A9U1G9_ARUDO</name>
<proteinExistence type="predicted"/>
<evidence type="ECO:0000313" key="2">
    <source>
        <dbReference type="EMBL" id="JAD16482.1"/>
    </source>
</evidence>
<dbReference type="EMBL" id="GBRH01281413">
    <property type="protein sequence ID" value="JAD16482.1"/>
    <property type="molecule type" value="Transcribed_RNA"/>
</dbReference>
<dbReference type="AlphaFoldDB" id="A0A0A9U1G9"/>
<dbReference type="Pfam" id="PF12274">
    <property type="entry name" value="DUF3615"/>
    <property type="match status" value="1"/>
</dbReference>
<accession>A0A0A9U1G9</accession>
<protein>
    <recommendedName>
        <fullName evidence="1">DUF3615 domain-containing protein</fullName>
    </recommendedName>
</protein>
<dbReference type="PANTHER" id="PTHR34710:SF12">
    <property type="entry name" value="DIRIGENT PROTEIN"/>
    <property type="match status" value="1"/>
</dbReference>
<dbReference type="InterPro" id="IPR022059">
    <property type="entry name" value="DUF3615"/>
</dbReference>